<proteinExistence type="predicted"/>
<dbReference type="EMBL" id="CP144752">
    <property type="protein sequence ID" value="WVZ91242.1"/>
    <property type="molecule type" value="Genomic_DNA"/>
</dbReference>
<gene>
    <name evidence="2" type="ORF">U9M48_037439</name>
</gene>
<organism evidence="2 3">
    <name type="scientific">Paspalum notatum var. saurae</name>
    <dbReference type="NCBI Taxonomy" id="547442"/>
    <lineage>
        <taxon>Eukaryota</taxon>
        <taxon>Viridiplantae</taxon>
        <taxon>Streptophyta</taxon>
        <taxon>Embryophyta</taxon>
        <taxon>Tracheophyta</taxon>
        <taxon>Spermatophyta</taxon>
        <taxon>Magnoliopsida</taxon>
        <taxon>Liliopsida</taxon>
        <taxon>Poales</taxon>
        <taxon>Poaceae</taxon>
        <taxon>PACMAD clade</taxon>
        <taxon>Panicoideae</taxon>
        <taxon>Andropogonodae</taxon>
        <taxon>Paspaleae</taxon>
        <taxon>Paspalinae</taxon>
        <taxon>Paspalum</taxon>
    </lineage>
</organism>
<name>A0AAQ3XCE7_PASNO</name>
<evidence type="ECO:0000313" key="2">
    <source>
        <dbReference type="EMBL" id="WVZ91242.1"/>
    </source>
</evidence>
<keyword evidence="3" id="KW-1185">Reference proteome</keyword>
<dbReference type="InterPro" id="IPR036047">
    <property type="entry name" value="F-box-like_dom_sf"/>
</dbReference>
<dbReference type="PANTHER" id="PTHR31264">
    <property type="entry name" value="OS07G0554500 PROTEIN-RELATED"/>
    <property type="match status" value="1"/>
</dbReference>
<dbReference type="SUPFAM" id="SSF81383">
    <property type="entry name" value="F-box domain"/>
    <property type="match status" value="1"/>
</dbReference>
<keyword evidence="1" id="KW-0812">Transmembrane</keyword>
<protein>
    <recommendedName>
        <fullName evidence="4">F-box domain-containing protein</fullName>
    </recommendedName>
</protein>
<evidence type="ECO:0008006" key="4">
    <source>
        <dbReference type="Google" id="ProtNLM"/>
    </source>
</evidence>
<keyword evidence="1" id="KW-0472">Membrane</keyword>
<dbReference type="Proteomes" id="UP001341281">
    <property type="component" value="Chromosome 08"/>
</dbReference>
<sequence>MAPPRPAPALPDVLLEEIFIRIDSPADLARASTGCAAFHRLITDASFLRRYRSLHPPLLLGFLDSDERGLQFQPHDEPHPHAALSRAIARTIHFPFEDYLPRVAGFRWRLWMVRGGRVLFGRHSKDYNDDDDEEEEETVLPDLAVCDPLSRRCLPLPPIPDHLFTSVQVQKQRLDGYDVALAPSGEEDEDGTSFRVIVRMDFTEKVTDMKRCLKLDMSSMEFSTVELMPGLTGVVPWCLAVVPLGQWRFMKMMQRPSASHFN</sequence>
<dbReference type="PANTHER" id="PTHR31264:SF3">
    <property type="entry name" value="OS07G0554100 PROTEIN"/>
    <property type="match status" value="1"/>
</dbReference>
<feature type="transmembrane region" description="Helical" evidence="1">
    <location>
        <begin position="227"/>
        <end position="245"/>
    </location>
</feature>
<evidence type="ECO:0000256" key="1">
    <source>
        <dbReference type="SAM" id="Phobius"/>
    </source>
</evidence>
<dbReference type="AlphaFoldDB" id="A0AAQ3XCE7"/>
<reference evidence="2 3" key="1">
    <citation type="submission" date="2024-02" db="EMBL/GenBank/DDBJ databases">
        <title>High-quality chromosome-scale genome assembly of Pensacola bahiagrass (Paspalum notatum Flugge var. saurae).</title>
        <authorList>
            <person name="Vega J.M."/>
            <person name="Podio M."/>
            <person name="Orjuela J."/>
            <person name="Siena L.A."/>
            <person name="Pessino S.C."/>
            <person name="Combes M.C."/>
            <person name="Mariac C."/>
            <person name="Albertini E."/>
            <person name="Pupilli F."/>
            <person name="Ortiz J.P.A."/>
            <person name="Leblanc O."/>
        </authorList>
    </citation>
    <scope>NUCLEOTIDE SEQUENCE [LARGE SCALE GENOMIC DNA]</scope>
    <source>
        <strain evidence="2">R1</strain>
        <tissue evidence="2">Leaf</tissue>
    </source>
</reference>
<keyword evidence="1" id="KW-1133">Transmembrane helix</keyword>
<accession>A0AAQ3XCE7</accession>
<evidence type="ECO:0000313" key="3">
    <source>
        <dbReference type="Proteomes" id="UP001341281"/>
    </source>
</evidence>